<feature type="region of interest" description="Disordered" evidence="1">
    <location>
        <begin position="1"/>
        <end position="60"/>
    </location>
</feature>
<dbReference type="EMBL" id="KK116709">
    <property type="protein sequence ID" value="KFM68553.1"/>
    <property type="molecule type" value="Genomic_DNA"/>
</dbReference>
<protein>
    <submittedName>
        <fullName evidence="2">Uncharacterized protein</fullName>
    </submittedName>
</protein>
<sequence>MQSCLEYHHPPHHPQGSPHVTFRRYSPHSSSPPQPIKEEEPSGALTTASPASGGGPAVSSGGGGFYGSQHCYLPATKKVESLPRLGMLSGSTPGMYSKALVWSPAPDTHGKTSGLSSSANSGPVSPSSGLVHWMSMMSEHVPASPHDVHYLWNGV</sequence>
<accession>A0A087TTW4</accession>
<reference evidence="2 3" key="1">
    <citation type="submission" date="2013-11" db="EMBL/GenBank/DDBJ databases">
        <title>Genome sequencing of Stegodyphus mimosarum.</title>
        <authorList>
            <person name="Bechsgaard J."/>
        </authorList>
    </citation>
    <scope>NUCLEOTIDE SEQUENCE [LARGE SCALE GENOMIC DNA]</scope>
</reference>
<gene>
    <name evidence="2" type="ORF">X975_18889</name>
</gene>
<organism evidence="2 3">
    <name type="scientific">Stegodyphus mimosarum</name>
    <name type="common">African social velvet spider</name>
    <dbReference type="NCBI Taxonomy" id="407821"/>
    <lineage>
        <taxon>Eukaryota</taxon>
        <taxon>Metazoa</taxon>
        <taxon>Ecdysozoa</taxon>
        <taxon>Arthropoda</taxon>
        <taxon>Chelicerata</taxon>
        <taxon>Arachnida</taxon>
        <taxon>Araneae</taxon>
        <taxon>Araneomorphae</taxon>
        <taxon>Entelegynae</taxon>
        <taxon>Eresoidea</taxon>
        <taxon>Eresidae</taxon>
        <taxon>Stegodyphus</taxon>
    </lineage>
</organism>
<dbReference type="OrthoDB" id="6436639at2759"/>
<proteinExistence type="predicted"/>
<feature type="non-terminal residue" evidence="2">
    <location>
        <position position="155"/>
    </location>
</feature>
<name>A0A087TTW4_STEMI</name>
<evidence type="ECO:0000313" key="2">
    <source>
        <dbReference type="EMBL" id="KFM68553.1"/>
    </source>
</evidence>
<evidence type="ECO:0000256" key="1">
    <source>
        <dbReference type="SAM" id="MobiDB-lite"/>
    </source>
</evidence>
<feature type="compositionally biased region" description="Low complexity" evidence="1">
    <location>
        <begin position="113"/>
        <end position="126"/>
    </location>
</feature>
<dbReference type="Proteomes" id="UP000054359">
    <property type="component" value="Unassembled WGS sequence"/>
</dbReference>
<keyword evidence="3" id="KW-1185">Reference proteome</keyword>
<feature type="region of interest" description="Disordered" evidence="1">
    <location>
        <begin position="106"/>
        <end position="126"/>
    </location>
</feature>
<dbReference type="AlphaFoldDB" id="A0A087TTW4"/>
<evidence type="ECO:0000313" key="3">
    <source>
        <dbReference type="Proteomes" id="UP000054359"/>
    </source>
</evidence>